<dbReference type="EMBL" id="SWBO01000004">
    <property type="protein sequence ID" value="TKC01253.1"/>
    <property type="molecule type" value="Genomic_DNA"/>
</dbReference>
<comment type="caution">
    <text evidence="1">The sequence shown here is derived from an EMBL/GenBank/DDBJ whole genome shotgun (WGS) entry which is preliminary data.</text>
</comment>
<protein>
    <submittedName>
        <fullName evidence="1">Uncharacterized protein</fullName>
    </submittedName>
</protein>
<dbReference type="RefSeq" id="WP_136876461.1">
    <property type="nucleotide sequence ID" value="NZ_SWBO01000004.1"/>
</dbReference>
<accession>A0A4V5NXZ8</accession>
<proteinExistence type="predicted"/>
<sequence length="82" mass="9330">MVEVFKTNVSTAEDAKGIIDIIEKNFNFYQVNFDLDDCDRILRVKSITGDIAADQIIYLLKQKGFKSTVLLDDFAPEVDQIL</sequence>
<organism evidence="1 2">
    <name type="scientific">Pedobacter cryotolerans</name>
    <dbReference type="NCBI Taxonomy" id="2571270"/>
    <lineage>
        <taxon>Bacteria</taxon>
        <taxon>Pseudomonadati</taxon>
        <taxon>Bacteroidota</taxon>
        <taxon>Sphingobacteriia</taxon>
        <taxon>Sphingobacteriales</taxon>
        <taxon>Sphingobacteriaceae</taxon>
        <taxon>Pedobacter</taxon>
    </lineage>
</organism>
<reference evidence="1 2" key="1">
    <citation type="submission" date="2019-04" db="EMBL/GenBank/DDBJ databases">
        <title>Pedobacter sp. AR-2-6 sp. nov., isolated from Arctic soil.</title>
        <authorList>
            <person name="Dahal R.H."/>
            <person name="Kim D.-U."/>
        </authorList>
    </citation>
    <scope>NUCLEOTIDE SEQUENCE [LARGE SCALE GENOMIC DNA]</scope>
    <source>
        <strain evidence="1 2">AR-2-6</strain>
    </source>
</reference>
<dbReference type="Proteomes" id="UP000310477">
    <property type="component" value="Unassembled WGS sequence"/>
</dbReference>
<evidence type="ECO:0000313" key="2">
    <source>
        <dbReference type="Proteomes" id="UP000310477"/>
    </source>
</evidence>
<dbReference type="AlphaFoldDB" id="A0A4V5NXZ8"/>
<dbReference type="OrthoDB" id="1036397at2"/>
<gene>
    <name evidence="1" type="ORF">FA045_08395</name>
</gene>
<keyword evidence="2" id="KW-1185">Reference proteome</keyword>
<evidence type="ECO:0000313" key="1">
    <source>
        <dbReference type="EMBL" id="TKC01253.1"/>
    </source>
</evidence>
<name>A0A4V5NXZ8_9SPHI</name>